<dbReference type="PANTHER" id="PTHR30024:SF47">
    <property type="entry name" value="TAURINE-BINDING PERIPLASMIC PROTEIN"/>
    <property type="match status" value="1"/>
</dbReference>
<feature type="domain" description="Ca3427-like PBP 2" evidence="4">
    <location>
        <begin position="95"/>
        <end position="188"/>
    </location>
</feature>
<name>A0A815L4H9_ADIRI</name>
<reference evidence="5" key="1">
    <citation type="submission" date="2021-02" db="EMBL/GenBank/DDBJ databases">
        <authorList>
            <person name="Nowell W R."/>
        </authorList>
    </citation>
    <scope>NUCLEOTIDE SEQUENCE</scope>
</reference>
<dbReference type="EMBL" id="CAJNOR010004600">
    <property type="protein sequence ID" value="CAF1514947.1"/>
    <property type="molecule type" value="Genomic_DNA"/>
</dbReference>
<dbReference type="EMBL" id="CAJNOJ010000333">
    <property type="protein sequence ID" value="CAF1404384.1"/>
    <property type="molecule type" value="Genomic_DNA"/>
</dbReference>
<evidence type="ECO:0000313" key="6">
    <source>
        <dbReference type="EMBL" id="CAF1514947.1"/>
    </source>
</evidence>
<sequence length="584" mass="67793">MDENNTKKYPIIRVAGVPEHFNEPWMIGIEENLFLNEQIQIEWHSIKEGTGAMINKLKSNEVDLIIALTEGLINEISKGSDIRLIGTYVQSPLTWSVSTGINSQFNSIEDLKGEIFGISRYQSGSHLMSCVLANQYGWKQDDVHFLVNDNFENLRKSLNENTSAAFLWEYFMQKPFYDKGEIRRIGEIITPWPCFLIASRQQFIGEHLNDLEKMFKALGKSCDLFRKNSSESIQRISKKFHLNENDAKAWFDKVNIVGKNSIAESTIEITIDSLKTAQIINFNVKSLDPIRFLDTRIAKLILDIKSMRLYNKPELLISLRNNLRVNGFSKGPISYKDLLPFDQNHYHGTEVLDLAMKELNFLDQNMNSNRWAIQIGSNLGGCARYLAGEYHLNILAIELQNDLSQFASELTDRCDLSQKVHHIAGDFLNVAQHLQENFYETIFSWITILHFNENDRIQLLKQSFRLLKVNGYFFCEDFIRIGHLTNEESQILEHDVFCKYLPTIDEYQQHLIQSGFQIIQIVDLSEDWRNFTKERLDSFEQNQNKLIEIHGEEIYQRLKYFFQSIVKVFSGKNVGGIRIIAQKQ</sequence>
<evidence type="ECO:0000256" key="2">
    <source>
        <dbReference type="ARBA" id="ARBA00010742"/>
    </source>
</evidence>
<evidence type="ECO:0000313" key="7">
    <source>
        <dbReference type="Proteomes" id="UP000663828"/>
    </source>
</evidence>
<dbReference type="Gene3D" id="3.40.50.150">
    <property type="entry name" value="Vaccinia Virus protein VP39"/>
    <property type="match status" value="1"/>
</dbReference>
<comment type="subcellular location">
    <subcellularLocation>
        <location evidence="1">Periplasm</location>
    </subcellularLocation>
</comment>
<evidence type="ECO:0000313" key="8">
    <source>
        <dbReference type="Proteomes" id="UP000663852"/>
    </source>
</evidence>
<dbReference type="SUPFAM" id="SSF53335">
    <property type="entry name" value="S-adenosyl-L-methionine-dependent methyltransferases"/>
    <property type="match status" value="1"/>
</dbReference>
<keyword evidence="7" id="KW-1185">Reference proteome</keyword>
<proteinExistence type="inferred from homology"/>
<dbReference type="OrthoDB" id="8300214at2759"/>
<dbReference type="PANTHER" id="PTHR30024">
    <property type="entry name" value="ALIPHATIC SULFONATES-BINDING PROTEIN-RELATED"/>
    <property type="match status" value="1"/>
</dbReference>
<dbReference type="Gene3D" id="3.40.190.10">
    <property type="entry name" value="Periplasmic binding protein-like II"/>
    <property type="match status" value="2"/>
</dbReference>
<gene>
    <name evidence="5" type="ORF">EDS130_LOCUS36245</name>
    <name evidence="6" type="ORF">XAT740_LOCUS40439</name>
</gene>
<dbReference type="InterPro" id="IPR054364">
    <property type="entry name" value="Ca3427-like_PBP2"/>
</dbReference>
<evidence type="ECO:0000256" key="1">
    <source>
        <dbReference type="ARBA" id="ARBA00004418"/>
    </source>
</evidence>
<organism evidence="5 8">
    <name type="scientific">Adineta ricciae</name>
    <name type="common">Rotifer</name>
    <dbReference type="NCBI Taxonomy" id="249248"/>
    <lineage>
        <taxon>Eukaryota</taxon>
        <taxon>Metazoa</taxon>
        <taxon>Spiralia</taxon>
        <taxon>Gnathifera</taxon>
        <taxon>Rotifera</taxon>
        <taxon>Eurotatoria</taxon>
        <taxon>Bdelloidea</taxon>
        <taxon>Adinetida</taxon>
        <taxon>Adinetidae</taxon>
        <taxon>Adineta</taxon>
    </lineage>
</organism>
<dbReference type="Proteomes" id="UP000663852">
    <property type="component" value="Unassembled WGS sequence"/>
</dbReference>
<accession>A0A815L4H9</accession>
<dbReference type="SUPFAM" id="SSF53850">
    <property type="entry name" value="Periplasmic binding protein-like II"/>
    <property type="match status" value="1"/>
</dbReference>
<comment type="caution">
    <text evidence="5">The sequence shown here is derived from an EMBL/GenBank/DDBJ whole genome shotgun (WGS) entry which is preliminary data.</text>
</comment>
<dbReference type="Pfam" id="PF02353">
    <property type="entry name" value="CMAS"/>
    <property type="match status" value="1"/>
</dbReference>
<comment type="similarity">
    <text evidence="2">Belongs to the bacterial solute-binding protein SsuA/TauA family.</text>
</comment>
<dbReference type="Pfam" id="PF22384">
    <property type="entry name" value="PBP2_Ca3427_like"/>
    <property type="match status" value="1"/>
</dbReference>
<protein>
    <recommendedName>
        <fullName evidence="4">Ca3427-like PBP 2 domain-containing protein</fullName>
    </recommendedName>
</protein>
<dbReference type="CDD" id="cd02440">
    <property type="entry name" value="AdoMet_MTases"/>
    <property type="match status" value="1"/>
</dbReference>
<dbReference type="InterPro" id="IPR029063">
    <property type="entry name" value="SAM-dependent_MTases_sf"/>
</dbReference>
<dbReference type="Proteomes" id="UP000663828">
    <property type="component" value="Unassembled WGS sequence"/>
</dbReference>
<evidence type="ECO:0000313" key="5">
    <source>
        <dbReference type="EMBL" id="CAF1404384.1"/>
    </source>
</evidence>
<evidence type="ECO:0000256" key="3">
    <source>
        <dbReference type="ARBA" id="ARBA00022729"/>
    </source>
</evidence>
<evidence type="ECO:0000259" key="4">
    <source>
        <dbReference type="Pfam" id="PF22384"/>
    </source>
</evidence>
<dbReference type="AlphaFoldDB" id="A0A815L4H9"/>
<keyword evidence="3" id="KW-0732">Signal</keyword>